<comment type="caution">
    <text evidence="10">The sequence shown here is derived from an EMBL/GenBank/DDBJ whole genome shotgun (WGS) entry which is preliminary data.</text>
</comment>
<evidence type="ECO:0000313" key="11">
    <source>
        <dbReference type="Proteomes" id="UP001642540"/>
    </source>
</evidence>
<feature type="compositionally biased region" description="Low complexity" evidence="7">
    <location>
        <begin position="602"/>
        <end position="628"/>
    </location>
</feature>
<dbReference type="SMART" id="SM00132">
    <property type="entry name" value="LIM"/>
    <property type="match status" value="3"/>
</dbReference>
<feature type="domain" description="LIM zinc-binding" evidence="8">
    <location>
        <begin position="275"/>
        <end position="339"/>
    </location>
</feature>
<reference evidence="10 11" key="1">
    <citation type="submission" date="2024-08" db="EMBL/GenBank/DDBJ databases">
        <authorList>
            <person name="Cucini C."/>
            <person name="Frati F."/>
        </authorList>
    </citation>
    <scope>NUCLEOTIDE SEQUENCE [LARGE SCALE GENOMIC DNA]</scope>
</reference>
<feature type="region of interest" description="Disordered" evidence="7">
    <location>
        <begin position="595"/>
        <end position="665"/>
    </location>
</feature>
<dbReference type="PANTHER" id="PTHR24211:SF20">
    <property type="entry name" value="PROTEIN ESPINAS-RELATED"/>
    <property type="match status" value="1"/>
</dbReference>
<gene>
    <name evidence="10" type="ORF">ODALV1_LOCUS13036</name>
</gene>
<feature type="region of interest" description="Disordered" evidence="7">
    <location>
        <begin position="699"/>
        <end position="719"/>
    </location>
</feature>
<dbReference type="Pfam" id="PF00412">
    <property type="entry name" value="LIM"/>
    <property type="match status" value="3"/>
</dbReference>
<organism evidence="10 11">
    <name type="scientific">Orchesella dallaii</name>
    <dbReference type="NCBI Taxonomy" id="48710"/>
    <lineage>
        <taxon>Eukaryota</taxon>
        <taxon>Metazoa</taxon>
        <taxon>Ecdysozoa</taxon>
        <taxon>Arthropoda</taxon>
        <taxon>Hexapoda</taxon>
        <taxon>Collembola</taxon>
        <taxon>Entomobryomorpha</taxon>
        <taxon>Entomobryoidea</taxon>
        <taxon>Orchesellidae</taxon>
        <taxon>Orchesellinae</taxon>
        <taxon>Orchesella</taxon>
    </lineage>
</organism>
<feature type="domain" description="LIM zinc-binding" evidence="8">
    <location>
        <begin position="340"/>
        <end position="400"/>
    </location>
</feature>
<dbReference type="CDD" id="cd09418">
    <property type="entry name" value="LIM2_Prickle"/>
    <property type="match status" value="1"/>
</dbReference>
<dbReference type="PROSITE" id="PS00478">
    <property type="entry name" value="LIM_DOMAIN_1"/>
    <property type="match status" value="1"/>
</dbReference>
<name>A0ABP1QRM4_9HEXA</name>
<dbReference type="Pfam" id="PF06297">
    <property type="entry name" value="PET"/>
    <property type="match status" value="1"/>
</dbReference>
<dbReference type="PANTHER" id="PTHR24211">
    <property type="entry name" value="LIM DOMAIN-CONTAINING PROTEIN"/>
    <property type="match status" value="1"/>
</dbReference>
<evidence type="ECO:0000256" key="4">
    <source>
        <dbReference type="ARBA" id="ARBA00022833"/>
    </source>
</evidence>
<keyword evidence="5 6" id="KW-0440">LIM domain</keyword>
<dbReference type="InterPro" id="IPR033726">
    <property type="entry name" value="LIM2_prickle"/>
</dbReference>
<evidence type="ECO:0000256" key="2">
    <source>
        <dbReference type="ARBA" id="ARBA00022723"/>
    </source>
</evidence>
<protein>
    <recommendedName>
        <fullName evidence="12">Protein prickle</fullName>
    </recommendedName>
</protein>
<dbReference type="PROSITE" id="PS51303">
    <property type="entry name" value="PET"/>
    <property type="match status" value="1"/>
</dbReference>
<dbReference type="InterPro" id="IPR047120">
    <property type="entry name" value="Pk/Esn/Tes"/>
</dbReference>
<dbReference type="InterPro" id="IPR033727">
    <property type="entry name" value="LIM3_prickle"/>
</dbReference>
<evidence type="ECO:0000256" key="5">
    <source>
        <dbReference type="ARBA" id="ARBA00023038"/>
    </source>
</evidence>
<dbReference type="Gene3D" id="2.10.110.10">
    <property type="entry name" value="Cysteine Rich Protein"/>
    <property type="match status" value="3"/>
</dbReference>
<keyword evidence="11" id="KW-1185">Reference proteome</keyword>
<evidence type="ECO:0000259" key="9">
    <source>
        <dbReference type="PROSITE" id="PS51303"/>
    </source>
</evidence>
<feature type="region of interest" description="Disordered" evidence="7">
    <location>
        <begin position="22"/>
        <end position="47"/>
    </location>
</feature>
<dbReference type="InterPro" id="IPR033723">
    <property type="entry name" value="PET_prickle"/>
</dbReference>
<proteinExistence type="inferred from homology"/>
<evidence type="ECO:0000256" key="3">
    <source>
        <dbReference type="ARBA" id="ARBA00022737"/>
    </source>
</evidence>
<feature type="domain" description="PET" evidence="9">
    <location>
        <begin position="160"/>
        <end position="268"/>
    </location>
</feature>
<dbReference type="PROSITE" id="PS50023">
    <property type="entry name" value="LIM_DOMAIN_2"/>
    <property type="match status" value="2"/>
</dbReference>
<feature type="compositionally biased region" description="Polar residues" evidence="7">
    <location>
        <begin position="629"/>
        <end position="645"/>
    </location>
</feature>
<keyword evidence="4 6" id="KW-0862">Zinc</keyword>
<evidence type="ECO:0000313" key="10">
    <source>
        <dbReference type="EMBL" id="CAL8108605.1"/>
    </source>
</evidence>
<dbReference type="CDD" id="cd09420">
    <property type="entry name" value="LIM3_Prickle"/>
    <property type="match status" value="1"/>
</dbReference>
<dbReference type="CDD" id="cd09827">
    <property type="entry name" value="PET_Prickle"/>
    <property type="match status" value="1"/>
</dbReference>
<evidence type="ECO:0000256" key="6">
    <source>
        <dbReference type="PROSITE-ProRule" id="PRU00125"/>
    </source>
</evidence>
<keyword evidence="3" id="KW-0677">Repeat</keyword>
<keyword evidence="2 6" id="KW-0479">Metal-binding</keyword>
<dbReference type="InterPro" id="IPR010442">
    <property type="entry name" value="PET_domain"/>
</dbReference>
<dbReference type="EMBL" id="CAXLJM020000040">
    <property type="protein sequence ID" value="CAL8108605.1"/>
    <property type="molecule type" value="Genomic_DNA"/>
</dbReference>
<dbReference type="Proteomes" id="UP001642540">
    <property type="component" value="Unassembled WGS sequence"/>
</dbReference>
<evidence type="ECO:0000259" key="8">
    <source>
        <dbReference type="PROSITE" id="PS50023"/>
    </source>
</evidence>
<evidence type="ECO:0000256" key="1">
    <source>
        <dbReference type="ARBA" id="ARBA00008268"/>
    </source>
</evidence>
<dbReference type="SUPFAM" id="SSF57716">
    <property type="entry name" value="Glucocorticoid receptor-like (DNA-binding domain)"/>
    <property type="match status" value="2"/>
</dbReference>
<accession>A0ABP1QRM4</accession>
<evidence type="ECO:0008006" key="12">
    <source>
        <dbReference type="Google" id="ProtNLM"/>
    </source>
</evidence>
<dbReference type="InterPro" id="IPR001781">
    <property type="entry name" value="Znf_LIM"/>
</dbReference>
<sequence length="719" mass="80606">MPTGVKVNDEVSIMSSFVLNNQETENKTENSQEELLNSGSTKHHEERENLRQNFHTIVHNSTQLESDEKSTPVNNSTNHSAQTILNQQSSWWKVCWLYGGIKNPTKNFVSKPIHNNSISLSSGSEESHRSSHPNSLAFLKRLNVLKMSRQDFQDGLNNAAMNHHFYSDDSDSGCALEEYTWVPPGLKPEQVHLYFSSIPEDKIPYVNSIGEKYRIKQLLNQLPPHDNESRYCHELSEEEKHELVIFSNQRKREALGRGQVKQIGVAGFNVSGLSAKCEQCSVPVYTSDMVVIASRVSNQLYHPRCFICCVCHELLVDLIYFASNDNKLYCGRHHAETIKPRCAACDEIILSDECTEAESRAWHMRHFVCVECNATLGGQRYIMKNVKPYCLTCFDSMFAEYCDSCGDTIGVDQGQMTHEGQHWHATDKCFCCNTCGVSLLGRPFLPRRGKIYCSVDCSRGKAYALTRCSGMAEVGEVQETRAHDLSTSSDANLTMNTDMRSVVYNDGSLDFASRREIEVMGERMPNVGVYGLPPVERNPTQFISPPMRRTQPPKYSPPRVPIINPVMSPPTPVKVSVGLQTDEIICNSKSNVRFKESHPVASESSSSSSSIQQQVPTPHCSTSTTPSSNRKSNGILKNNQATVQRTPIRPVQEDPSSSSSSDDEEYFEAYLKEQAKIETLRSSQRVKKSRVVDQKVNTTISPGFIPNTRGGSKDHCSLM</sequence>
<evidence type="ECO:0000256" key="7">
    <source>
        <dbReference type="SAM" id="MobiDB-lite"/>
    </source>
</evidence>
<comment type="similarity">
    <text evidence="1">Belongs to the prickle / espinas / testin family.</text>
</comment>